<dbReference type="InterPro" id="IPR001245">
    <property type="entry name" value="Ser-Thr/Tyr_kinase_cat_dom"/>
</dbReference>
<dbReference type="AlphaFoldDB" id="A0A9N9SNE1"/>
<reference evidence="8" key="1">
    <citation type="submission" date="2022-01" db="EMBL/GenBank/DDBJ databases">
        <authorList>
            <person name="King R."/>
        </authorList>
    </citation>
    <scope>NUCLEOTIDE SEQUENCE</scope>
</reference>
<evidence type="ECO:0000313" key="8">
    <source>
        <dbReference type="EMBL" id="CAG9827537.1"/>
    </source>
</evidence>
<dbReference type="PANTHER" id="PTHR11920">
    <property type="entry name" value="GUANYLYL CYCLASE"/>
    <property type="match status" value="1"/>
</dbReference>
<dbReference type="SUPFAM" id="SSF56112">
    <property type="entry name" value="Protein kinase-like (PK-like)"/>
    <property type="match status" value="1"/>
</dbReference>
<name>A0A9N9SNE1_DIABA</name>
<evidence type="ECO:0000256" key="2">
    <source>
        <dbReference type="ARBA" id="ARBA00012202"/>
    </source>
</evidence>
<dbReference type="Gene3D" id="6.10.250.780">
    <property type="match status" value="1"/>
</dbReference>
<dbReference type="InterPro" id="IPR050401">
    <property type="entry name" value="Cyclic_nucleotide_synthase"/>
</dbReference>
<evidence type="ECO:0000256" key="5">
    <source>
        <dbReference type="ARBA" id="ARBA00023293"/>
    </source>
</evidence>
<dbReference type="InterPro" id="IPR000719">
    <property type="entry name" value="Prot_kinase_dom"/>
</dbReference>
<evidence type="ECO:0000256" key="4">
    <source>
        <dbReference type="ARBA" id="ARBA00023239"/>
    </source>
</evidence>
<feature type="region of interest" description="Disordered" evidence="6">
    <location>
        <begin position="300"/>
        <end position="345"/>
    </location>
</feature>
<evidence type="ECO:0000256" key="6">
    <source>
        <dbReference type="SAM" id="MobiDB-lite"/>
    </source>
</evidence>
<keyword evidence="3" id="KW-0547">Nucleotide-binding</keyword>
<dbReference type="Gene3D" id="1.10.510.10">
    <property type="entry name" value="Transferase(Phosphotransferase) domain 1"/>
    <property type="match status" value="1"/>
</dbReference>
<dbReference type="PANTHER" id="PTHR11920:SF501">
    <property type="entry name" value="GUANYLATE CYCLASE 32E"/>
    <property type="match status" value="1"/>
</dbReference>
<gene>
    <name evidence="8" type="ORF">DIABBA_LOCUS1526</name>
</gene>
<dbReference type="Proteomes" id="UP001153709">
    <property type="component" value="Chromosome 1"/>
</dbReference>
<feature type="compositionally biased region" description="Low complexity" evidence="6">
    <location>
        <begin position="310"/>
        <end position="329"/>
    </location>
</feature>
<protein>
    <recommendedName>
        <fullName evidence="2">guanylate cyclase</fullName>
        <ecNumber evidence="2">4.6.1.2</ecNumber>
    </recommendedName>
</protein>
<dbReference type="GO" id="GO:0005886">
    <property type="term" value="C:plasma membrane"/>
    <property type="evidence" value="ECO:0007669"/>
    <property type="project" value="TreeGrafter"/>
</dbReference>
<evidence type="ECO:0000259" key="7">
    <source>
        <dbReference type="PROSITE" id="PS50011"/>
    </source>
</evidence>
<dbReference type="GO" id="GO:0004383">
    <property type="term" value="F:guanylate cyclase activity"/>
    <property type="evidence" value="ECO:0007669"/>
    <property type="project" value="UniProtKB-EC"/>
</dbReference>
<organism evidence="8 9">
    <name type="scientific">Diabrotica balteata</name>
    <name type="common">Banded cucumber beetle</name>
    <dbReference type="NCBI Taxonomy" id="107213"/>
    <lineage>
        <taxon>Eukaryota</taxon>
        <taxon>Metazoa</taxon>
        <taxon>Ecdysozoa</taxon>
        <taxon>Arthropoda</taxon>
        <taxon>Hexapoda</taxon>
        <taxon>Insecta</taxon>
        <taxon>Pterygota</taxon>
        <taxon>Neoptera</taxon>
        <taxon>Endopterygota</taxon>
        <taxon>Coleoptera</taxon>
        <taxon>Polyphaga</taxon>
        <taxon>Cucujiformia</taxon>
        <taxon>Chrysomeloidea</taxon>
        <taxon>Chrysomelidae</taxon>
        <taxon>Galerucinae</taxon>
        <taxon>Diabroticina</taxon>
        <taxon>Diabroticites</taxon>
        <taxon>Diabrotica</taxon>
    </lineage>
</organism>
<dbReference type="InterPro" id="IPR011009">
    <property type="entry name" value="Kinase-like_dom_sf"/>
</dbReference>
<feature type="domain" description="Protein kinase" evidence="7">
    <location>
        <begin position="1"/>
        <end position="96"/>
    </location>
</feature>
<dbReference type="EMBL" id="OU898276">
    <property type="protein sequence ID" value="CAG9827537.1"/>
    <property type="molecule type" value="Genomic_DNA"/>
</dbReference>
<dbReference type="GO" id="GO:0001653">
    <property type="term" value="F:peptide receptor activity"/>
    <property type="evidence" value="ECO:0007669"/>
    <property type="project" value="TreeGrafter"/>
</dbReference>
<keyword evidence="5" id="KW-0141">cGMP biosynthesis</keyword>
<dbReference type="OrthoDB" id="1890790at2759"/>
<evidence type="ECO:0000313" key="9">
    <source>
        <dbReference type="Proteomes" id="UP001153709"/>
    </source>
</evidence>
<evidence type="ECO:0000256" key="3">
    <source>
        <dbReference type="ARBA" id="ARBA00022741"/>
    </source>
</evidence>
<dbReference type="GO" id="GO:0005524">
    <property type="term" value="F:ATP binding"/>
    <property type="evidence" value="ECO:0007669"/>
    <property type="project" value="InterPro"/>
</dbReference>
<comment type="catalytic activity">
    <reaction evidence="1">
        <text>GTP = 3',5'-cyclic GMP + diphosphate</text>
        <dbReference type="Rhea" id="RHEA:13665"/>
        <dbReference type="ChEBI" id="CHEBI:33019"/>
        <dbReference type="ChEBI" id="CHEBI:37565"/>
        <dbReference type="ChEBI" id="CHEBI:57746"/>
        <dbReference type="EC" id="4.6.1.2"/>
    </reaction>
</comment>
<dbReference type="GO" id="GO:0004016">
    <property type="term" value="F:adenylate cyclase activity"/>
    <property type="evidence" value="ECO:0007669"/>
    <property type="project" value="TreeGrafter"/>
</dbReference>
<accession>A0A9N9SNE1</accession>
<dbReference type="PROSITE" id="PS50011">
    <property type="entry name" value="PROTEIN_KINASE_DOM"/>
    <property type="match status" value="1"/>
</dbReference>
<dbReference type="GO" id="GO:0004672">
    <property type="term" value="F:protein kinase activity"/>
    <property type="evidence" value="ECO:0007669"/>
    <property type="project" value="InterPro"/>
</dbReference>
<sequence length="477" mass="54085">MSAPPARGSQKGDVYSFAILLYEIIGREGPWGKINLDMHDIIKGLKRQGQEVPLRPPIDDLGSADYIVKCIKACWHEEPEQRPDIRYVRAGLKPNIFDNMLAIMEKYAYNLEGLVQERTNQLTEEKKKTDALLHRMLPNRGFSLAEALDMVYGDEKLAEQVDNIFITPPDVNGADTDEDYANEDEDGFINNLTGRQLRAQAEIQLSSNERIGSDNEEVQTDGKGEMQTYWLVGDDPAQRLARIREEIVGSTLYSSISSETVLTMKPKYTYDELQKLDDDDENELFGEILDDQTVYSDIVGDSDAEDDRTISTSTSTSLSSRSFCGSTTSRGKETTSEAPNISNYDYDDSIADPNILSENITEKRYVHANFKNDDIRLSSKTPDLLRRTGVNLESDSHLFENCQSCLSQATCPVVQLHQRARRAFNPVESQETIDGSFDMLCPEMYRYHTTRLNYTCVHRNPRSAPTITFMEHNEQFI</sequence>
<dbReference type="EC" id="4.6.1.2" evidence="2"/>
<proteinExistence type="predicted"/>
<keyword evidence="9" id="KW-1185">Reference proteome</keyword>
<dbReference type="Pfam" id="PF07714">
    <property type="entry name" value="PK_Tyr_Ser-Thr"/>
    <property type="match status" value="1"/>
</dbReference>
<dbReference type="GO" id="GO:0007168">
    <property type="term" value="P:receptor guanylyl cyclase signaling pathway"/>
    <property type="evidence" value="ECO:0007669"/>
    <property type="project" value="TreeGrafter"/>
</dbReference>
<keyword evidence="4" id="KW-0456">Lyase</keyword>
<evidence type="ECO:0000256" key="1">
    <source>
        <dbReference type="ARBA" id="ARBA00001436"/>
    </source>
</evidence>